<proteinExistence type="predicted"/>
<dbReference type="EMBL" id="CP002770">
    <property type="protein sequence ID" value="AEG16654.1"/>
    <property type="molecule type" value="Genomic_DNA"/>
</dbReference>
<dbReference type="AlphaFoldDB" id="A0AAU8PKG0"/>
<organism evidence="1 2">
    <name type="scientific">Desulfofundulus kuznetsovii (strain DSM 6115 / VKM B-1805 / 17)</name>
    <name type="common">Desulfotomaculum kuznetsovii</name>
    <dbReference type="NCBI Taxonomy" id="760568"/>
    <lineage>
        <taxon>Bacteria</taxon>
        <taxon>Bacillati</taxon>
        <taxon>Bacillota</taxon>
        <taxon>Clostridia</taxon>
        <taxon>Eubacteriales</taxon>
        <taxon>Peptococcaceae</taxon>
        <taxon>Desulfofundulus</taxon>
    </lineage>
</organism>
<dbReference type="KEGG" id="dku:Desku_3161"/>
<gene>
    <name evidence="1" type="ordered locus">Desku_3161</name>
</gene>
<keyword evidence="2" id="KW-1185">Reference proteome</keyword>
<dbReference type="Pfam" id="PF11848">
    <property type="entry name" value="DUF3368"/>
    <property type="match status" value="1"/>
</dbReference>
<evidence type="ECO:0000313" key="2">
    <source>
        <dbReference type="Proteomes" id="UP000009229"/>
    </source>
</evidence>
<dbReference type="Proteomes" id="UP000009229">
    <property type="component" value="Chromosome"/>
</dbReference>
<protein>
    <submittedName>
        <fullName evidence="1">Nucleic acid-binding protein</fullName>
    </submittedName>
</protein>
<dbReference type="RefSeq" id="WP_013824163.1">
    <property type="nucleotide sequence ID" value="NC_015573.1"/>
</dbReference>
<sequence length="161" mass="17804">MEKIVVSDTSPLIGLAHLGLLTIPKMLWGKLYIPNAVFAEVLRKSPGREEVQRAVSDGWIIVKKVNDMATVKILNEVFGPGESECFVLVRELKAHLLVMDEKRGRKAAKRFGFRLTGTVGILTTAVEKGLLQAEDMPALLKKLKDCGFRLSNDLVRQFAGS</sequence>
<reference evidence="2" key="1">
    <citation type="submission" date="2011-05" db="EMBL/GenBank/DDBJ databases">
        <title>Complete sequence of Desulfotomaculum kuznetsovii DSM 6115.</title>
        <authorList>
            <person name="Lucas S."/>
            <person name="Han J."/>
            <person name="Lapidus A."/>
            <person name="Cheng J.-F."/>
            <person name="Goodwin L."/>
            <person name="Pitluck S."/>
            <person name="Peters L."/>
            <person name="Mikhailova N."/>
            <person name="Lu M."/>
            <person name="Saunders E."/>
            <person name="Han C."/>
            <person name="Tapia R."/>
            <person name="Land M."/>
            <person name="Hauser L."/>
            <person name="Kyrpides N."/>
            <person name="Ivanova N."/>
            <person name="Pagani I."/>
            <person name="Nazina T."/>
            <person name="Ivanova A."/>
            <person name="Parshina S."/>
            <person name="Kuever J."/>
            <person name="Muyzer G."/>
            <person name="Plugge C."/>
            <person name="Stams A."/>
            <person name="Woyke T."/>
        </authorList>
    </citation>
    <scope>NUCLEOTIDE SEQUENCE [LARGE SCALE GENOMIC DNA]</scope>
    <source>
        <strain evidence="2">DSM 6115 / VKM B-1805 / 17</strain>
    </source>
</reference>
<dbReference type="PANTHER" id="PTHR39550:SF1">
    <property type="entry name" value="SLL0658 PROTEIN"/>
    <property type="match status" value="1"/>
</dbReference>
<dbReference type="PANTHER" id="PTHR39550">
    <property type="entry name" value="SLL0658 PROTEIN"/>
    <property type="match status" value="1"/>
</dbReference>
<evidence type="ECO:0000313" key="1">
    <source>
        <dbReference type="EMBL" id="AEG16654.1"/>
    </source>
</evidence>
<dbReference type="InterPro" id="IPR021799">
    <property type="entry name" value="PIN-like_prokaryotic"/>
</dbReference>
<accession>A0AAU8PKG0</accession>
<name>A0AAU8PKG0_DESK7</name>